<reference evidence="2" key="1">
    <citation type="submission" date="2011-08" db="EMBL/GenBank/DDBJ databases">
        <authorList>
            <person name="Rombauts S."/>
        </authorList>
    </citation>
    <scope>NUCLEOTIDE SEQUENCE</scope>
    <source>
        <strain evidence="2">London</strain>
    </source>
</reference>
<dbReference type="Proteomes" id="UP000015104">
    <property type="component" value="Unassembled WGS sequence"/>
</dbReference>
<keyword evidence="2" id="KW-1185">Reference proteome</keyword>
<protein>
    <submittedName>
        <fullName evidence="1">Uncharacterized protein</fullName>
    </submittedName>
</protein>
<reference evidence="1" key="2">
    <citation type="submission" date="2015-06" db="UniProtKB">
        <authorList>
            <consortium name="EnsemblMetazoa"/>
        </authorList>
    </citation>
    <scope>IDENTIFICATION</scope>
</reference>
<evidence type="ECO:0000313" key="2">
    <source>
        <dbReference type="Proteomes" id="UP000015104"/>
    </source>
</evidence>
<proteinExistence type="predicted"/>
<evidence type="ECO:0000313" key="1">
    <source>
        <dbReference type="EnsemblMetazoa" id="tetur40g00170.1"/>
    </source>
</evidence>
<dbReference type="AlphaFoldDB" id="T1L4R4"/>
<dbReference type="HOGENOM" id="CLU_037257_0_0_1"/>
<dbReference type="EnsemblMetazoa" id="tetur40g00170.1">
    <property type="protein sequence ID" value="tetur40g00170.1"/>
    <property type="gene ID" value="tetur40g00170"/>
</dbReference>
<name>T1L4R4_TETUR</name>
<dbReference type="EMBL" id="CAEY01001160">
    <property type="status" value="NOT_ANNOTATED_CDS"/>
    <property type="molecule type" value="Genomic_DNA"/>
</dbReference>
<sequence length="447" mass="51012">MVNIESLNPSVLFMFISLRYFQGIWKFMKMIPVFKKILTLSIRTFCSVVFSFQLYLLTQNYLQFNVRKEVTNYIANQIELPEIHILIPYQFAFDINFLKRKYKSSFESTCLYFTGKKDCNDHITNAVLFSKKFGPSLLLSDIAKHSYPIEKFISRLHWSESEEDPLEIGECRLKRRASAAYLVLVISCLDSTGSPIKVSRARAAVYSANYFLGFPLNATAMLVKLVYPGKALVEDNSFYAFAANNKGKQVSLGIRFTKHTLNLLTAPYKTMCKNYDRRQVFEDCLNNHSLARTGLLYPETTVDLEKYSQSNGMRFASSSNDTEDDSLLEIFETCESLVTQPMCNSVRYSFTMATTPQDVKIGEESFKFYFIVSSEFDSLTESKEDFPLSDYLIFSGSLVSTWFGISIMGQLLTASNLCCLTLSRKRTVEVASENSKDETQSNRASDD</sequence>
<organism evidence="1 2">
    <name type="scientific">Tetranychus urticae</name>
    <name type="common">Two-spotted spider mite</name>
    <dbReference type="NCBI Taxonomy" id="32264"/>
    <lineage>
        <taxon>Eukaryota</taxon>
        <taxon>Metazoa</taxon>
        <taxon>Ecdysozoa</taxon>
        <taxon>Arthropoda</taxon>
        <taxon>Chelicerata</taxon>
        <taxon>Arachnida</taxon>
        <taxon>Acari</taxon>
        <taxon>Acariformes</taxon>
        <taxon>Trombidiformes</taxon>
        <taxon>Prostigmata</taxon>
        <taxon>Eleutherengona</taxon>
        <taxon>Raphignathae</taxon>
        <taxon>Tetranychoidea</taxon>
        <taxon>Tetranychidae</taxon>
        <taxon>Tetranychus</taxon>
    </lineage>
</organism>
<accession>T1L4R4</accession>